<dbReference type="PANTHER" id="PTHR12784">
    <property type="entry name" value="STEERIN"/>
    <property type="match status" value="1"/>
</dbReference>
<dbReference type="Pfam" id="PF00307">
    <property type="entry name" value="CH"/>
    <property type="match status" value="1"/>
</dbReference>
<evidence type="ECO:0000313" key="4">
    <source>
        <dbReference type="Proteomes" id="UP000034805"/>
    </source>
</evidence>
<evidence type="ECO:0000259" key="2">
    <source>
        <dbReference type="PROSITE" id="PS50021"/>
    </source>
</evidence>
<dbReference type="GO" id="GO:0022008">
    <property type="term" value="P:neurogenesis"/>
    <property type="evidence" value="ECO:0007669"/>
    <property type="project" value="InterPro"/>
</dbReference>
<feature type="region of interest" description="Disordered" evidence="1">
    <location>
        <begin position="205"/>
        <end position="250"/>
    </location>
</feature>
<dbReference type="SUPFAM" id="SSF47576">
    <property type="entry name" value="Calponin-homology domain, CH-domain"/>
    <property type="match status" value="1"/>
</dbReference>
<evidence type="ECO:0000256" key="1">
    <source>
        <dbReference type="SAM" id="MobiDB-lite"/>
    </source>
</evidence>
<accession>A0A0P7VBP8</accession>
<dbReference type="Proteomes" id="UP000034805">
    <property type="component" value="Unassembled WGS sequence"/>
</dbReference>
<gene>
    <name evidence="3" type="ORF">Z043_108446</name>
</gene>
<dbReference type="InterPro" id="IPR039041">
    <property type="entry name" value="Nav/unc-53"/>
</dbReference>
<organism evidence="3 4">
    <name type="scientific">Scleropages formosus</name>
    <name type="common">Asian bonytongue</name>
    <name type="synonym">Osteoglossum formosum</name>
    <dbReference type="NCBI Taxonomy" id="113540"/>
    <lineage>
        <taxon>Eukaryota</taxon>
        <taxon>Metazoa</taxon>
        <taxon>Chordata</taxon>
        <taxon>Craniata</taxon>
        <taxon>Vertebrata</taxon>
        <taxon>Euteleostomi</taxon>
        <taxon>Actinopterygii</taxon>
        <taxon>Neopterygii</taxon>
        <taxon>Teleostei</taxon>
        <taxon>Osteoglossocephala</taxon>
        <taxon>Osteoglossomorpha</taxon>
        <taxon>Osteoglossiformes</taxon>
        <taxon>Osteoglossidae</taxon>
        <taxon>Scleropages</taxon>
    </lineage>
</organism>
<feature type="compositionally biased region" description="Polar residues" evidence="1">
    <location>
        <begin position="219"/>
        <end position="236"/>
    </location>
</feature>
<dbReference type="AlphaFoldDB" id="A0A0P7VBP8"/>
<comment type="caution">
    <text evidence="3">The sequence shown here is derived from an EMBL/GenBank/DDBJ whole genome shotgun (WGS) entry which is preliminary data.</text>
</comment>
<reference evidence="3 4" key="1">
    <citation type="submission" date="2015-08" db="EMBL/GenBank/DDBJ databases">
        <title>The genome of the Asian arowana (Scleropages formosus).</title>
        <authorList>
            <person name="Tan M.H."/>
            <person name="Gan H.M."/>
            <person name="Croft L.J."/>
            <person name="Austin C.M."/>
        </authorList>
    </citation>
    <scope>NUCLEOTIDE SEQUENCE [LARGE SCALE GENOMIC DNA]</scope>
    <source>
        <strain evidence="3">Aro1</strain>
    </source>
</reference>
<feature type="compositionally biased region" description="Low complexity" evidence="1">
    <location>
        <begin position="209"/>
        <end position="218"/>
    </location>
</feature>
<sequence>MYFSKQFKVHLNGSDLNMHGAAGGIVVRAAASGLGIPQIYTDWANHYLAKSGCPRLIKDLTQDIADGVLLAEIIQIIANEKVEDINGCPRSQSQMIENVDACLSFLQARGVNIQGLSAEGDAVGCVVAVGTSGIVLEQSPPGCVRCPIKPCVIGRNKAANLALCPLSPALPQSGHEVRSSSGPRCSRNRAEEEHERVFMCSRLPGPSRASAAGSGTTSKVQGASNLNRRSQSFNSIDKSKPLQYASGSDRGGHVLAAVGKTRGVGGLRCQCQTRASKTHVWSLYVSSEETT</sequence>
<proteinExistence type="predicted"/>
<name>A0A0P7VBP8_SCLFO</name>
<dbReference type="InterPro" id="IPR001715">
    <property type="entry name" value="CH_dom"/>
</dbReference>
<dbReference type="PANTHER" id="PTHR12784:SF18">
    <property type="entry name" value="NEURON NAVIGATOR 3"/>
    <property type="match status" value="1"/>
</dbReference>
<dbReference type="PROSITE" id="PS50021">
    <property type="entry name" value="CH"/>
    <property type="match status" value="1"/>
</dbReference>
<feature type="domain" description="Calponin-homology (CH)" evidence="2">
    <location>
        <begin position="34"/>
        <end position="141"/>
    </location>
</feature>
<dbReference type="Gene3D" id="1.10.418.10">
    <property type="entry name" value="Calponin-like domain"/>
    <property type="match status" value="1"/>
</dbReference>
<dbReference type="InterPro" id="IPR036872">
    <property type="entry name" value="CH_dom_sf"/>
</dbReference>
<evidence type="ECO:0000313" key="3">
    <source>
        <dbReference type="EMBL" id="KPP72544.1"/>
    </source>
</evidence>
<protein>
    <recommendedName>
        <fullName evidence="2">Calponin-homology (CH) domain-containing protein</fullName>
    </recommendedName>
</protein>
<dbReference type="EMBL" id="JARO02002487">
    <property type="protein sequence ID" value="KPP72544.1"/>
    <property type="molecule type" value="Genomic_DNA"/>
</dbReference>